<evidence type="ECO:0000256" key="6">
    <source>
        <dbReference type="ARBA" id="ARBA00022989"/>
    </source>
</evidence>
<evidence type="ECO:0000256" key="8">
    <source>
        <dbReference type="ARBA" id="ARBA00037998"/>
    </source>
</evidence>
<dbReference type="InterPro" id="IPR052157">
    <property type="entry name" value="BCAA_transport_permease"/>
</dbReference>
<accession>A0ABY7JX96</accession>
<feature type="transmembrane region" description="Helical" evidence="9">
    <location>
        <begin position="31"/>
        <end position="51"/>
    </location>
</feature>
<dbReference type="InterPro" id="IPR001851">
    <property type="entry name" value="ABC_transp_permease"/>
</dbReference>
<keyword evidence="7 9" id="KW-0472">Membrane</keyword>
<evidence type="ECO:0000256" key="2">
    <source>
        <dbReference type="ARBA" id="ARBA00022448"/>
    </source>
</evidence>
<keyword evidence="5" id="KW-0029">Amino-acid transport</keyword>
<feature type="transmembrane region" description="Helical" evidence="9">
    <location>
        <begin position="252"/>
        <end position="272"/>
    </location>
</feature>
<dbReference type="PANTHER" id="PTHR11795">
    <property type="entry name" value="BRANCHED-CHAIN AMINO ACID TRANSPORT SYSTEM PERMEASE PROTEIN LIVH"/>
    <property type="match status" value="1"/>
</dbReference>
<feature type="transmembrane region" description="Helical" evidence="9">
    <location>
        <begin position="178"/>
        <end position="202"/>
    </location>
</feature>
<comment type="similarity">
    <text evidence="8">Belongs to the binding-protein-dependent transport system permease family. LivHM subfamily.</text>
</comment>
<keyword evidence="3" id="KW-1003">Cell membrane</keyword>
<keyword evidence="11" id="KW-1185">Reference proteome</keyword>
<dbReference type="Proteomes" id="UP001164693">
    <property type="component" value="Chromosome"/>
</dbReference>
<name>A0ABY7JX96_9ACTN</name>
<evidence type="ECO:0000313" key="10">
    <source>
        <dbReference type="EMBL" id="WAX56263.1"/>
    </source>
</evidence>
<dbReference type="PANTHER" id="PTHR11795:SF445">
    <property type="entry name" value="AMINO ACID ABC TRANSPORTER PERMEASE PROTEIN"/>
    <property type="match status" value="1"/>
</dbReference>
<comment type="subcellular location">
    <subcellularLocation>
        <location evidence="1">Cell membrane</location>
        <topology evidence="1">Multi-pass membrane protein</topology>
    </subcellularLocation>
</comment>
<evidence type="ECO:0000256" key="1">
    <source>
        <dbReference type="ARBA" id="ARBA00004651"/>
    </source>
</evidence>
<keyword evidence="2" id="KW-0813">Transport</keyword>
<dbReference type="Pfam" id="PF02653">
    <property type="entry name" value="BPD_transp_2"/>
    <property type="match status" value="1"/>
</dbReference>
<dbReference type="EMBL" id="CP097463">
    <property type="protein sequence ID" value="WAX56263.1"/>
    <property type="molecule type" value="Genomic_DNA"/>
</dbReference>
<evidence type="ECO:0000256" key="3">
    <source>
        <dbReference type="ARBA" id="ARBA00022475"/>
    </source>
</evidence>
<evidence type="ECO:0000256" key="4">
    <source>
        <dbReference type="ARBA" id="ARBA00022692"/>
    </source>
</evidence>
<keyword evidence="6 9" id="KW-1133">Transmembrane helix</keyword>
<feature type="transmembrane region" description="Helical" evidence="9">
    <location>
        <begin position="222"/>
        <end position="245"/>
    </location>
</feature>
<feature type="transmembrane region" description="Helical" evidence="9">
    <location>
        <begin position="58"/>
        <end position="75"/>
    </location>
</feature>
<feature type="transmembrane region" description="Helical" evidence="9">
    <location>
        <begin position="137"/>
        <end position="166"/>
    </location>
</feature>
<keyword evidence="4 9" id="KW-0812">Transmembrane</keyword>
<evidence type="ECO:0000256" key="7">
    <source>
        <dbReference type="ARBA" id="ARBA00023136"/>
    </source>
</evidence>
<sequence>MMTTLLAGLALGAIYALIALGYHIVFVSSNAFNFAHAQLVMLGVFISYWGLVTLKLPTGIVFVLAAVIVAAVAVVEERIAIRTVVGTEGQLITTVGFATLLDGVTQVIWGGEPLQVPFFGPDGVWNVLGGRVFPVELLLMLIAIAIAVVIAFTGRNTMLGLAMLAVSEDREAALMRGINVRALAIGAFAVSGVMAGLIGPVIGPKTFAVATLGSALALKGFVAMAIGGFGSAAGALIGGFAVGLIESVAGRYLGATYSTLMVFAALLVVLLLKPTGLFGTTRERAV</sequence>
<organism evidence="10 11">
    <name type="scientific">Jatrophihabitans cynanchi</name>
    <dbReference type="NCBI Taxonomy" id="2944128"/>
    <lineage>
        <taxon>Bacteria</taxon>
        <taxon>Bacillati</taxon>
        <taxon>Actinomycetota</taxon>
        <taxon>Actinomycetes</taxon>
        <taxon>Jatrophihabitantales</taxon>
        <taxon>Jatrophihabitantaceae</taxon>
        <taxon>Jatrophihabitans</taxon>
    </lineage>
</organism>
<proteinExistence type="inferred from homology"/>
<dbReference type="CDD" id="cd06582">
    <property type="entry name" value="TM_PBP1_LivH_like"/>
    <property type="match status" value="1"/>
</dbReference>
<reference evidence="10" key="1">
    <citation type="submission" date="2022-05" db="EMBL/GenBank/DDBJ databases">
        <title>Jatrophihabitans sp. SB3-54 whole genome sequence.</title>
        <authorList>
            <person name="Suh M.K."/>
            <person name="Eom M.K."/>
            <person name="Kim J.S."/>
            <person name="Kim H.S."/>
            <person name="Do H.E."/>
            <person name="Shin Y.K."/>
            <person name="Lee J.-S."/>
        </authorList>
    </citation>
    <scope>NUCLEOTIDE SEQUENCE</scope>
    <source>
        <strain evidence="10">SB3-54</strain>
    </source>
</reference>
<evidence type="ECO:0000256" key="5">
    <source>
        <dbReference type="ARBA" id="ARBA00022970"/>
    </source>
</evidence>
<evidence type="ECO:0000313" key="11">
    <source>
        <dbReference type="Proteomes" id="UP001164693"/>
    </source>
</evidence>
<protein>
    <submittedName>
        <fullName evidence="10">Branched-chain amino acid ABC transporter permease</fullName>
    </submittedName>
</protein>
<evidence type="ECO:0000256" key="9">
    <source>
        <dbReference type="SAM" id="Phobius"/>
    </source>
</evidence>
<gene>
    <name evidence="10" type="ORF">M6B22_17240</name>
</gene>
<dbReference type="RefSeq" id="WP_269442795.1">
    <property type="nucleotide sequence ID" value="NZ_CP097463.1"/>
</dbReference>